<gene>
    <name evidence="7" type="primary">NOP16</name>
    <name evidence="7" type="ORF">MBRA1_003499</name>
</gene>
<dbReference type="AlphaFoldDB" id="A0AAF0DXM8"/>
<comment type="function">
    <text evidence="1">Involved in the biogenesis of the 60S ribosomal subunit.</text>
</comment>
<accession>A0AAF0DXM8</accession>
<comment type="similarity">
    <text evidence="3">Belongs to the NOP16 family.</text>
</comment>
<evidence type="ECO:0000256" key="6">
    <source>
        <dbReference type="SAM" id="MobiDB-lite"/>
    </source>
</evidence>
<dbReference type="GO" id="GO:0042273">
    <property type="term" value="P:ribosomal large subunit biogenesis"/>
    <property type="evidence" value="ECO:0007669"/>
    <property type="project" value="TreeGrafter"/>
</dbReference>
<proteinExistence type="inferred from homology"/>
<feature type="compositionally biased region" description="Basic and acidic residues" evidence="6">
    <location>
        <begin position="72"/>
        <end position="83"/>
    </location>
</feature>
<evidence type="ECO:0000256" key="4">
    <source>
        <dbReference type="ARBA" id="ARBA00015522"/>
    </source>
</evidence>
<keyword evidence="8" id="KW-1185">Reference proteome</keyword>
<dbReference type="PANTHER" id="PTHR13243">
    <property type="entry name" value="HSPC111 PROTEIN-RELATED"/>
    <property type="match status" value="1"/>
</dbReference>
<dbReference type="InterPro" id="IPR019002">
    <property type="entry name" value="Ribosome_biogenesis_Nop16"/>
</dbReference>
<feature type="compositionally biased region" description="Basic residues" evidence="6">
    <location>
        <begin position="21"/>
        <end position="32"/>
    </location>
</feature>
<reference evidence="7" key="1">
    <citation type="submission" date="2023-03" db="EMBL/GenBank/DDBJ databases">
        <title>Mating type loci evolution in Malassezia.</title>
        <authorList>
            <person name="Coelho M.A."/>
        </authorList>
    </citation>
    <scope>NUCLEOTIDE SEQUENCE</scope>
    <source>
        <strain evidence="7">CBS 14135</strain>
    </source>
</reference>
<protein>
    <recommendedName>
        <fullName evidence="4">Nucleolar protein 16</fullName>
    </recommendedName>
</protein>
<dbReference type="EMBL" id="CP119955">
    <property type="protein sequence ID" value="WFC96836.1"/>
    <property type="molecule type" value="Genomic_DNA"/>
</dbReference>
<keyword evidence="5" id="KW-0539">Nucleus</keyword>
<sequence length="220" mass="24676">MANPRQRRKSRSSKYSGATKSAKRAQNKRIHRAPTVMGPDVLRENWDKTLTTRQNYAKLGLAPSLGLPTGGLDRKDPYRHAEAPAKPSQQPRKGMARIVRDENGEVIDIVEGDEEHTETTPWGAVLNQDEEEPADLTMFPPKLHEEEGETVRALSELAKEAKPVERYVSHGEATWLVDLVRAHGEDVDAMARDRVRNIQQRTPGEIRRAIRKAGGFAAFL</sequence>
<dbReference type="Pfam" id="PF09420">
    <property type="entry name" value="Nop16"/>
    <property type="match status" value="1"/>
</dbReference>
<comment type="subcellular location">
    <subcellularLocation>
        <location evidence="2">Nucleus</location>
        <location evidence="2">Nucleolus</location>
    </subcellularLocation>
</comment>
<evidence type="ECO:0000256" key="5">
    <source>
        <dbReference type="ARBA" id="ARBA00023242"/>
    </source>
</evidence>
<evidence type="ECO:0000256" key="2">
    <source>
        <dbReference type="ARBA" id="ARBA00004604"/>
    </source>
</evidence>
<organism evidence="7 8">
    <name type="scientific">Malassezia brasiliensis</name>
    <dbReference type="NCBI Taxonomy" id="1821822"/>
    <lineage>
        <taxon>Eukaryota</taxon>
        <taxon>Fungi</taxon>
        <taxon>Dikarya</taxon>
        <taxon>Basidiomycota</taxon>
        <taxon>Ustilaginomycotina</taxon>
        <taxon>Malasseziomycetes</taxon>
        <taxon>Malasseziales</taxon>
        <taxon>Malasseziaceae</taxon>
        <taxon>Malassezia</taxon>
    </lineage>
</organism>
<feature type="region of interest" description="Disordered" evidence="6">
    <location>
        <begin position="1"/>
        <end position="94"/>
    </location>
</feature>
<evidence type="ECO:0000256" key="3">
    <source>
        <dbReference type="ARBA" id="ARBA00008479"/>
    </source>
</evidence>
<evidence type="ECO:0000256" key="1">
    <source>
        <dbReference type="ARBA" id="ARBA00002889"/>
    </source>
</evidence>
<feature type="compositionally biased region" description="Basic residues" evidence="6">
    <location>
        <begin position="1"/>
        <end position="12"/>
    </location>
</feature>
<dbReference type="GO" id="GO:0005730">
    <property type="term" value="C:nucleolus"/>
    <property type="evidence" value="ECO:0007669"/>
    <property type="project" value="UniProtKB-SubCell"/>
</dbReference>
<evidence type="ECO:0000313" key="7">
    <source>
        <dbReference type="EMBL" id="WFC96836.1"/>
    </source>
</evidence>
<dbReference type="Proteomes" id="UP001216638">
    <property type="component" value="Chromosome 5"/>
</dbReference>
<dbReference type="PANTHER" id="PTHR13243:SF1">
    <property type="entry name" value="NUCLEOLAR PROTEIN 16"/>
    <property type="match status" value="1"/>
</dbReference>
<evidence type="ECO:0000313" key="8">
    <source>
        <dbReference type="Proteomes" id="UP001216638"/>
    </source>
</evidence>
<name>A0AAF0DXM8_9BASI</name>